<evidence type="ECO:0000313" key="2">
    <source>
        <dbReference type="Proteomes" id="UP000660729"/>
    </source>
</evidence>
<dbReference type="InterPro" id="IPR038883">
    <property type="entry name" value="AN11006-like"/>
</dbReference>
<dbReference type="PANTHER" id="PTHR42085">
    <property type="entry name" value="F-BOX DOMAIN-CONTAINING PROTEIN"/>
    <property type="match status" value="1"/>
</dbReference>
<sequence length="375" mass="43494">MMAHDMEPDEQISTQMATSVITNAVSDLHITPAKQSPPAMEASTAESCPFLEKIPAELRNDIYQLAFTPDHDSEKKIYDEAREYYIEAYRDYWQNTEFSISCKIPPSPFTTEINEYGKEIEILDYHDLKATKEVERVAFRARDVDHIRHITLYREVLRNEEGERGFLCFKFGGGLPAELRNVIYELTFTADHDTEDQNGTAEIELLKSRPPSKDLLLACRKVHAEAKGIYRDAYRSYWQTTNFVINIGQRKDPRLALTRLDKASVDHITKLRVDYRYMPDRVHSRIATKHNEQWCWRVEVHILPFPATHMGYVDLLSNARILGECEPITHKQVWSQSPLSEQVLDILEWFAFYKNPPYGLSGDKEIAAYEAWLGQ</sequence>
<dbReference type="AlphaFoldDB" id="A0A8H6VPW4"/>
<reference evidence="1" key="1">
    <citation type="submission" date="2020-04" db="EMBL/GenBank/DDBJ databases">
        <title>Draft genome resource of the tomato pathogen Pseudocercospora fuligena.</title>
        <authorList>
            <person name="Zaccaron A."/>
        </authorList>
    </citation>
    <scope>NUCLEOTIDE SEQUENCE</scope>
    <source>
        <strain evidence="1">PF001</strain>
    </source>
</reference>
<comment type="caution">
    <text evidence="1">The sequence shown here is derived from an EMBL/GenBank/DDBJ whole genome shotgun (WGS) entry which is preliminary data.</text>
</comment>
<dbReference type="PANTHER" id="PTHR42085:SF1">
    <property type="entry name" value="F-BOX DOMAIN-CONTAINING PROTEIN"/>
    <property type="match status" value="1"/>
</dbReference>
<evidence type="ECO:0000313" key="1">
    <source>
        <dbReference type="EMBL" id="KAF7198192.1"/>
    </source>
</evidence>
<accession>A0A8H6VPW4</accession>
<dbReference type="OrthoDB" id="3650757at2759"/>
<protein>
    <submittedName>
        <fullName evidence="1">Uncharacterized protein</fullName>
    </submittedName>
</protein>
<dbReference type="EMBL" id="JABCIY010000003">
    <property type="protein sequence ID" value="KAF7198192.1"/>
    <property type="molecule type" value="Genomic_DNA"/>
</dbReference>
<gene>
    <name evidence="1" type="ORF">HII31_00548</name>
</gene>
<name>A0A8H6VPW4_9PEZI</name>
<dbReference type="Proteomes" id="UP000660729">
    <property type="component" value="Unassembled WGS sequence"/>
</dbReference>
<keyword evidence="2" id="KW-1185">Reference proteome</keyword>
<organism evidence="1 2">
    <name type="scientific">Pseudocercospora fuligena</name>
    <dbReference type="NCBI Taxonomy" id="685502"/>
    <lineage>
        <taxon>Eukaryota</taxon>
        <taxon>Fungi</taxon>
        <taxon>Dikarya</taxon>
        <taxon>Ascomycota</taxon>
        <taxon>Pezizomycotina</taxon>
        <taxon>Dothideomycetes</taxon>
        <taxon>Dothideomycetidae</taxon>
        <taxon>Mycosphaerellales</taxon>
        <taxon>Mycosphaerellaceae</taxon>
        <taxon>Pseudocercospora</taxon>
    </lineage>
</organism>
<proteinExistence type="predicted"/>